<organism evidence="6 7">
    <name type="scientific">Tepidibacter hydrothermalis</name>
    <dbReference type="NCBI Taxonomy" id="3036126"/>
    <lineage>
        <taxon>Bacteria</taxon>
        <taxon>Bacillati</taxon>
        <taxon>Bacillota</taxon>
        <taxon>Clostridia</taxon>
        <taxon>Peptostreptococcales</taxon>
        <taxon>Peptostreptococcaceae</taxon>
        <taxon>Tepidibacter</taxon>
    </lineage>
</organism>
<dbReference type="Proteomes" id="UP001222800">
    <property type="component" value="Chromosome"/>
</dbReference>
<feature type="transmembrane region" description="Helical" evidence="5">
    <location>
        <begin position="55"/>
        <end position="77"/>
    </location>
</feature>
<dbReference type="InterPro" id="IPR003339">
    <property type="entry name" value="ABC/ECF_trnsptr_transmembrane"/>
</dbReference>
<dbReference type="CDD" id="cd16914">
    <property type="entry name" value="EcfT"/>
    <property type="match status" value="1"/>
</dbReference>
<comment type="subcellular location">
    <subcellularLocation>
        <location evidence="1">Membrane</location>
        <topology evidence="1">Multi-pass membrane protein</topology>
    </subcellularLocation>
</comment>
<name>A0ABY8ECS5_9FIRM</name>
<feature type="transmembrane region" description="Helical" evidence="5">
    <location>
        <begin position="226"/>
        <end position="244"/>
    </location>
</feature>
<keyword evidence="2 5" id="KW-0812">Transmembrane</keyword>
<evidence type="ECO:0000313" key="7">
    <source>
        <dbReference type="Proteomes" id="UP001222800"/>
    </source>
</evidence>
<evidence type="ECO:0000313" key="6">
    <source>
        <dbReference type="EMBL" id="WFD10712.1"/>
    </source>
</evidence>
<accession>A0ABY8ECS5</accession>
<gene>
    <name evidence="6" type="ORF">P4S50_01165</name>
</gene>
<proteinExistence type="predicted"/>
<dbReference type="RefSeq" id="WP_277732679.1">
    <property type="nucleotide sequence ID" value="NZ_CP120733.1"/>
</dbReference>
<keyword evidence="3 5" id="KW-1133">Transmembrane helix</keyword>
<evidence type="ECO:0000256" key="3">
    <source>
        <dbReference type="ARBA" id="ARBA00022989"/>
    </source>
</evidence>
<feature type="transmembrane region" description="Helical" evidence="5">
    <location>
        <begin position="264"/>
        <end position="284"/>
    </location>
</feature>
<keyword evidence="4 5" id="KW-0472">Membrane</keyword>
<sequence length="294" mass="34439">MLNMHPFTVVLYTLSLFILTLVYSNPIYILSILIILIINILLMDGKERLKKTLKYSLYTTIWIMIINPLVSQSGNTIIYKSPRIPVIGKIRISLESIVFGANMGGKLICIVLIFLLYSLMIDRDESFGFFSKFAHKITLTLSMTTNIIHRLKIEITRVRDVMILRGVDFDQKNIFKKVKMYYPFLKIILISTLEGSLDRAEALYSKGYGISKRTSYSQVEIKRVDYIFNFITLILLSIFTYGLFSHMGFYNPYNELKFLNYKDMLFVIYIDLVLLIHILLIWGCKKWKFLKYMI</sequence>
<feature type="transmembrane region" description="Helical" evidence="5">
    <location>
        <begin position="12"/>
        <end position="43"/>
    </location>
</feature>
<protein>
    <submittedName>
        <fullName evidence="6">Energy-coupling factor transporter transmembrane component T</fullName>
    </submittedName>
</protein>
<feature type="transmembrane region" description="Helical" evidence="5">
    <location>
        <begin position="97"/>
        <end position="117"/>
    </location>
</feature>
<evidence type="ECO:0000256" key="5">
    <source>
        <dbReference type="SAM" id="Phobius"/>
    </source>
</evidence>
<evidence type="ECO:0000256" key="4">
    <source>
        <dbReference type="ARBA" id="ARBA00023136"/>
    </source>
</evidence>
<dbReference type="EMBL" id="CP120733">
    <property type="protein sequence ID" value="WFD10712.1"/>
    <property type="molecule type" value="Genomic_DNA"/>
</dbReference>
<evidence type="ECO:0000256" key="1">
    <source>
        <dbReference type="ARBA" id="ARBA00004141"/>
    </source>
</evidence>
<dbReference type="Pfam" id="PF02361">
    <property type="entry name" value="CbiQ"/>
    <property type="match status" value="1"/>
</dbReference>
<evidence type="ECO:0000256" key="2">
    <source>
        <dbReference type="ARBA" id="ARBA00022692"/>
    </source>
</evidence>
<keyword evidence="7" id="KW-1185">Reference proteome</keyword>
<reference evidence="6 7" key="1">
    <citation type="submission" date="2023-03" db="EMBL/GenBank/DDBJ databases">
        <title>Complete genome sequence of Tepidibacter sp. SWIR-1, isolated from a deep-sea hydrothermal vent.</title>
        <authorList>
            <person name="Li X."/>
        </authorList>
    </citation>
    <scope>NUCLEOTIDE SEQUENCE [LARGE SCALE GENOMIC DNA]</scope>
    <source>
        <strain evidence="6 7">SWIR-1</strain>
    </source>
</reference>